<dbReference type="EC" id="2.3.1.225" evidence="1"/>
<dbReference type="AlphaFoldDB" id="A0A6A6IQ27"/>
<reference evidence="6" key="1">
    <citation type="journal article" date="2020" name="Stud. Mycol.">
        <title>101 Dothideomycetes genomes: a test case for predicting lifestyles and emergence of pathogens.</title>
        <authorList>
            <person name="Haridas S."/>
            <person name="Albert R."/>
            <person name="Binder M."/>
            <person name="Bloem J."/>
            <person name="Labutti K."/>
            <person name="Salamov A."/>
            <person name="Andreopoulos B."/>
            <person name="Baker S."/>
            <person name="Barry K."/>
            <person name="Bills G."/>
            <person name="Bluhm B."/>
            <person name="Cannon C."/>
            <person name="Castanera R."/>
            <person name="Culley D."/>
            <person name="Daum C."/>
            <person name="Ezra D."/>
            <person name="Gonzalez J."/>
            <person name="Henrissat B."/>
            <person name="Kuo A."/>
            <person name="Liang C."/>
            <person name="Lipzen A."/>
            <person name="Lutzoni F."/>
            <person name="Magnuson J."/>
            <person name="Mondo S."/>
            <person name="Nolan M."/>
            <person name="Ohm R."/>
            <person name="Pangilinan J."/>
            <person name="Park H.-J."/>
            <person name="Ramirez L."/>
            <person name="Alfaro M."/>
            <person name="Sun H."/>
            <person name="Tritt A."/>
            <person name="Yoshinaga Y."/>
            <person name="Zwiers L.-H."/>
            <person name="Turgeon B."/>
            <person name="Goodwin S."/>
            <person name="Spatafora J."/>
            <person name="Crous P."/>
            <person name="Grigoriev I."/>
        </authorList>
    </citation>
    <scope>NUCLEOTIDE SEQUENCE</scope>
    <source>
        <strain evidence="6">CBS 122368</strain>
    </source>
</reference>
<dbReference type="Pfam" id="PF12796">
    <property type="entry name" value="Ank_2"/>
    <property type="match status" value="1"/>
</dbReference>
<evidence type="ECO:0000313" key="6">
    <source>
        <dbReference type="EMBL" id="KAF2252516.1"/>
    </source>
</evidence>
<feature type="repeat" description="ANK" evidence="4">
    <location>
        <begin position="369"/>
        <end position="401"/>
    </location>
</feature>
<evidence type="ECO:0000256" key="5">
    <source>
        <dbReference type="SAM" id="MobiDB-lite"/>
    </source>
</evidence>
<evidence type="ECO:0000256" key="1">
    <source>
        <dbReference type="ARBA" id="ARBA00012210"/>
    </source>
</evidence>
<dbReference type="Gene3D" id="1.25.40.20">
    <property type="entry name" value="Ankyrin repeat-containing domain"/>
    <property type="match status" value="2"/>
</dbReference>
<dbReference type="PROSITE" id="PS50088">
    <property type="entry name" value="ANK_REPEAT"/>
    <property type="match status" value="5"/>
</dbReference>
<dbReference type="PANTHER" id="PTHR24161:SF85">
    <property type="entry name" value="PALMITOYLTRANSFERASE HIP14"/>
    <property type="match status" value="1"/>
</dbReference>
<protein>
    <recommendedName>
        <fullName evidence="1">protein S-acyltransferase</fullName>
        <ecNumber evidence="1">2.3.1.225</ecNumber>
    </recommendedName>
</protein>
<feature type="repeat" description="ANK" evidence="4">
    <location>
        <begin position="303"/>
        <end position="335"/>
    </location>
</feature>
<dbReference type="PANTHER" id="PTHR24161">
    <property type="entry name" value="ANK_REP_REGION DOMAIN-CONTAINING PROTEIN-RELATED"/>
    <property type="match status" value="1"/>
</dbReference>
<feature type="repeat" description="ANK" evidence="4">
    <location>
        <begin position="452"/>
        <end position="484"/>
    </location>
</feature>
<dbReference type="EMBL" id="ML987192">
    <property type="protein sequence ID" value="KAF2252516.1"/>
    <property type="molecule type" value="Genomic_DNA"/>
</dbReference>
<dbReference type="Proteomes" id="UP000800094">
    <property type="component" value="Unassembled WGS sequence"/>
</dbReference>
<proteinExistence type="predicted"/>
<dbReference type="GeneID" id="54586339"/>
<feature type="region of interest" description="Disordered" evidence="5">
    <location>
        <begin position="531"/>
        <end position="727"/>
    </location>
</feature>
<feature type="repeat" description="ANK" evidence="4">
    <location>
        <begin position="402"/>
        <end position="434"/>
    </location>
</feature>
<feature type="compositionally biased region" description="Polar residues" evidence="5">
    <location>
        <begin position="614"/>
        <end position="627"/>
    </location>
</feature>
<dbReference type="SMART" id="SM00248">
    <property type="entry name" value="ANK"/>
    <property type="match status" value="6"/>
</dbReference>
<feature type="compositionally biased region" description="Polar residues" evidence="5">
    <location>
        <begin position="238"/>
        <end position="253"/>
    </location>
</feature>
<gene>
    <name evidence="6" type="ORF">BU26DRAFT_562250</name>
</gene>
<keyword evidence="2" id="KW-0677">Repeat</keyword>
<dbReference type="OrthoDB" id="366390at2759"/>
<dbReference type="PROSITE" id="PS50297">
    <property type="entry name" value="ANK_REP_REGION"/>
    <property type="match status" value="3"/>
</dbReference>
<keyword evidence="7" id="KW-1185">Reference proteome</keyword>
<dbReference type="RefSeq" id="XP_033687520.1">
    <property type="nucleotide sequence ID" value="XM_033833009.1"/>
</dbReference>
<evidence type="ECO:0000256" key="4">
    <source>
        <dbReference type="PROSITE-ProRule" id="PRU00023"/>
    </source>
</evidence>
<dbReference type="GO" id="GO:0019706">
    <property type="term" value="F:protein-cysteine S-palmitoyltransferase activity"/>
    <property type="evidence" value="ECO:0007669"/>
    <property type="project" value="UniProtKB-EC"/>
</dbReference>
<accession>A0A6A6IQ27</accession>
<keyword evidence="3 4" id="KW-0040">ANK repeat</keyword>
<feature type="repeat" description="ANK" evidence="4">
    <location>
        <begin position="336"/>
        <end position="368"/>
    </location>
</feature>
<dbReference type="SUPFAM" id="SSF48403">
    <property type="entry name" value="Ankyrin repeat"/>
    <property type="match status" value="1"/>
</dbReference>
<feature type="region of interest" description="Disordered" evidence="5">
    <location>
        <begin position="227"/>
        <end position="253"/>
    </location>
</feature>
<sequence length="727" mass="79667">MDPMSLATGCVAIARAAGSAAIEIHTLVTKYKDVPNVVRSLLVQLKMTDATAGRLQALLDKNPATLNAEEANTLRLSLAECNSLLVRIRAHIDPSKSNPNTGFLRRIKHIWNESLLREDHGRLKTQLEAQQQLLTLISLSQQERTKARQDPVTRSILSRARDDATIYTARDNASIRPPSTIRSSDTSIGDLSYEADLASSEAYQAAFASMMSKTRGSGEPATELRDIEGSLKDPSVADSKTSIGSSTLRSADSNSYHSSRFIMPLGNQKRLSQQLGNVAFQGNTQRGRELLAAGANIDFRDDNKKTALYRAVENKKVETVQMLLEHAPRADLGDEKGRPPLTKAVMVGDRALVELLLHYNADVNAKDRNGSAALHFATQDCKPEIAAHLLEMGADPDVQNNWGLRPLHYCGISGDAETAGLLADLGADLNATRQMRARLSNPFLAPSQSVKENDTPLHTAIKSGSVAVVQQLVEAGANMEARYRKHRSTALGLAVYQLEHLKDVQDRESRTQELEAMIQIMVKHGADVKKVHRNVNRSANVKGLLNGESPQRGETTSPSRSNRSGSSRDRQEHSGRPVSQPQVTEKDSPRTRRKPLPRPFETGYSADSHRRSTKTTNAMPSSKSPPSRTRIPAEPPFPPSRSPQHDTYPYSSYSTSRSGRRYHETSPGGVEDAFLTGTQPYNAPSPPTSPQSEDYGAAQRPRRRTRMPTATSDVDLPARTSSDANSY</sequence>
<dbReference type="Pfam" id="PF00023">
    <property type="entry name" value="Ank"/>
    <property type="match status" value="2"/>
</dbReference>
<name>A0A6A6IQ27_9PLEO</name>
<dbReference type="InterPro" id="IPR002110">
    <property type="entry name" value="Ankyrin_rpt"/>
</dbReference>
<evidence type="ECO:0000256" key="3">
    <source>
        <dbReference type="ARBA" id="ARBA00023043"/>
    </source>
</evidence>
<evidence type="ECO:0000313" key="7">
    <source>
        <dbReference type="Proteomes" id="UP000800094"/>
    </source>
</evidence>
<organism evidence="6 7">
    <name type="scientific">Trematosphaeria pertusa</name>
    <dbReference type="NCBI Taxonomy" id="390896"/>
    <lineage>
        <taxon>Eukaryota</taxon>
        <taxon>Fungi</taxon>
        <taxon>Dikarya</taxon>
        <taxon>Ascomycota</taxon>
        <taxon>Pezizomycotina</taxon>
        <taxon>Dothideomycetes</taxon>
        <taxon>Pleosporomycetidae</taxon>
        <taxon>Pleosporales</taxon>
        <taxon>Massarineae</taxon>
        <taxon>Trematosphaeriaceae</taxon>
        <taxon>Trematosphaeria</taxon>
    </lineage>
</organism>
<evidence type="ECO:0000256" key="2">
    <source>
        <dbReference type="ARBA" id="ARBA00022737"/>
    </source>
</evidence>
<feature type="compositionally biased region" description="Basic and acidic residues" evidence="5">
    <location>
        <begin position="566"/>
        <end position="575"/>
    </location>
</feature>
<dbReference type="InterPro" id="IPR036770">
    <property type="entry name" value="Ankyrin_rpt-contain_sf"/>
</dbReference>